<evidence type="ECO:0000259" key="3">
    <source>
        <dbReference type="Pfam" id="PF17147"/>
    </source>
</evidence>
<evidence type="ECO:0000313" key="7">
    <source>
        <dbReference type="Proteomes" id="UP000266042"/>
    </source>
</evidence>
<dbReference type="Gene3D" id="3.40.50.920">
    <property type="match status" value="1"/>
</dbReference>
<evidence type="ECO:0000313" key="6">
    <source>
        <dbReference type="Proteomes" id="UP000265724"/>
    </source>
</evidence>
<dbReference type="SUPFAM" id="SSF52518">
    <property type="entry name" value="Thiamin diphosphate-binding fold (THDP-binding)"/>
    <property type="match status" value="1"/>
</dbReference>
<reference evidence="6 7" key="1">
    <citation type="submission" date="2018-09" db="EMBL/GenBank/DDBJ databases">
        <title>Discovery and Ecogenomic Context for Candidatus Cryosericales, a Global Caldiserica Order Active in Thawing Permafrost.</title>
        <authorList>
            <person name="Martinez M.A."/>
            <person name="Woodcroft B.J."/>
            <person name="Ignacio Espinoza J.C."/>
            <person name="Zayed A."/>
            <person name="Singleton C.M."/>
            <person name="Boyd J."/>
            <person name="Li Y.-F."/>
            <person name="Purvine S."/>
            <person name="Maughan H."/>
            <person name="Hodgkins S.B."/>
            <person name="Anderson D."/>
            <person name="Sederholm M."/>
            <person name="Temperton B."/>
            <person name="Saleska S.R."/>
            <person name="Tyson G.W."/>
            <person name="Rich V.I."/>
        </authorList>
    </citation>
    <scope>NUCLEOTIDE SEQUENCE [LARGE SCALE GENOMIC DNA]</scope>
    <source>
        <strain evidence="5 6">SMC2</strain>
        <strain evidence="4 7">SMC3</strain>
    </source>
</reference>
<sequence length="389" mass="42518">MGVRKAITGAEAAAEAMRQINPDVVVAYPITPQTPIVEQFAKYVADGIVDTEMVPVESEHSAMSATVGAEAAGARAMSATSSQGLALMWEIVAATPGLRLPIVMPLVNRTISAPLNIHCDHSDVMGVTTVGWIQIFSENAQEVYENLLLAIRVAEDTRVQLPAMVNQDGFITSHAVEPVEIFDDAAVRTFVGVRPLDRGLLDLQHVRTIGAMVLPDYLLEVKRAQEEAMMHVFEVYAEAGKELSAITGHQYPFFETYRTEDADAVIVVLNSAAGTAKVAVDAMRALGKKVGLLKPILFRPFPYAEVRDALKDVPVVGVLDRSMDFGAYAPVYTEIRNVLFELDRRPTTQSYIYGLGGRDIMATEIESVFEELLSGKLDPEHQRYIGLRG</sequence>
<feature type="domain" description="Pyruvate:ferredoxin oxidoreductase core" evidence="3">
    <location>
        <begin position="262"/>
        <end position="365"/>
    </location>
</feature>
<accession>A0A398DQP7</accession>
<dbReference type="Pfam" id="PF01855">
    <property type="entry name" value="POR_N"/>
    <property type="match status" value="1"/>
</dbReference>
<dbReference type="Proteomes" id="UP000266042">
    <property type="component" value="Unassembled WGS sequence"/>
</dbReference>
<dbReference type="InterPro" id="IPR029061">
    <property type="entry name" value="THDP-binding"/>
</dbReference>
<dbReference type="InterPro" id="IPR002880">
    <property type="entry name" value="Pyrv_Fd/Flavodoxin_OxRdtase_N"/>
</dbReference>
<evidence type="ECO:0000256" key="1">
    <source>
        <dbReference type="ARBA" id="ARBA00023002"/>
    </source>
</evidence>
<evidence type="ECO:0000259" key="2">
    <source>
        <dbReference type="Pfam" id="PF01855"/>
    </source>
</evidence>
<dbReference type="Gene3D" id="3.40.50.970">
    <property type="match status" value="1"/>
</dbReference>
<dbReference type="PANTHER" id="PTHR32154">
    <property type="entry name" value="PYRUVATE-FLAVODOXIN OXIDOREDUCTASE-RELATED"/>
    <property type="match status" value="1"/>
</dbReference>
<comment type="caution">
    <text evidence="4">The sequence shown here is derived from an EMBL/GenBank/DDBJ whole genome shotgun (WGS) entry which is preliminary data.</text>
</comment>
<dbReference type="InterPro" id="IPR033412">
    <property type="entry name" value="PFOR_II"/>
</dbReference>
<gene>
    <name evidence="4" type="primary">porA</name>
    <name evidence="5" type="ORF">SMC2_02665</name>
    <name evidence="4" type="ORF">SMC3_01875</name>
</gene>
<dbReference type="RefSeq" id="WP_119087102.1">
    <property type="nucleotide sequence ID" value="NZ_QXIV01000016.1"/>
</dbReference>
<dbReference type="PANTHER" id="PTHR32154:SF0">
    <property type="entry name" value="PYRUVATE-FLAVODOXIN OXIDOREDUCTASE-RELATED"/>
    <property type="match status" value="1"/>
</dbReference>
<dbReference type="Pfam" id="PF17147">
    <property type="entry name" value="PFOR_II"/>
    <property type="match status" value="1"/>
</dbReference>
<dbReference type="GO" id="GO:0006979">
    <property type="term" value="P:response to oxidative stress"/>
    <property type="evidence" value="ECO:0007669"/>
    <property type="project" value="TreeGrafter"/>
</dbReference>
<keyword evidence="4" id="KW-0670">Pyruvate</keyword>
<dbReference type="GO" id="GO:0019752">
    <property type="term" value="P:carboxylic acid metabolic process"/>
    <property type="evidence" value="ECO:0007669"/>
    <property type="project" value="UniProtKB-ARBA"/>
</dbReference>
<proteinExistence type="predicted"/>
<dbReference type="EMBL" id="QXIW01000011">
    <property type="protein sequence ID" value="RIE14457.1"/>
    <property type="molecule type" value="Genomic_DNA"/>
</dbReference>
<dbReference type="EMBL" id="QXIX01000029">
    <property type="protein sequence ID" value="RIE14559.1"/>
    <property type="molecule type" value="Genomic_DNA"/>
</dbReference>
<protein>
    <submittedName>
        <fullName evidence="4">Pyruvate ferredoxin oxidoreductase</fullName>
    </submittedName>
</protein>
<dbReference type="SUPFAM" id="SSF52922">
    <property type="entry name" value="TK C-terminal domain-like"/>
    <property type="match status" value="1"/>
</dbReference>
<dbReference type="InterPro" id="IPR050722">
    <property type="entry name" value="Pyruvate:ferred/Flavod_OxRd"/>
</dbReference>
<keyword evidence="1" id="KW-0560">Oxidoreductase</keyword>
<evidence type="ECO:0000313" key="5">
    <source>
        <dbReference type="EMBL" id="RIE14559.1"/>
    </source>
</evidence>
<keyword evidence="6" id="KW-1185">Reference proteome</keyword>
<dbReference type="FunFam" id="3.40.50.970:FF:000012">
    <property type="entry name" value="Pyruvate:ferredoxin (Flavodoxin) oxidoreductase"/>
    <property type="match status" value="1"/>
</dbReference>
<dbReference type="Proteomes" id="UP000265724">
    <property type="component" value="Unassembled WGS sequence"/>
</dbReference>
<dbReference type="GO" id="GO:0016903">
    <property type="term" value="F:oxidoreductase activity, acting on the aldehyde or oxo group of donors"/>
    <property type="evidence" value="ECO:0007669"/>
    <property type="project" value="UniProtKB-ARBA"/>
</dbReference>
<name>A0A398DQP7_9BACT</name>
<dbReference type="FunFam" id="3.40.50.920:FF:000010">
    <property type="entry name" value="Pyruvate ferredoxin oxidoreductase, alpha subunit"/>
    <property type="match status" value="1"/>
</dbReference>
<dbReference type="InterPro" id="IPR009014">
    <property type="entry name" value="Transketo_C/PFOR_II"/>
</dbReference>
<dbReference type="CDD" id="cd07034">
    <property type="entry name" value="TPP_PYR_PFOR_IOR-alpha_like"/>
    <property type="match status" value="1"/>
</dbReference>
<dbReference type="AlphaFoldDB" id="A0A398DQP7"/>
<feature type="domain" description="Pyruvate flavodoxin/ferredoxin oxidoreductase pyrimidine binding" evidence="2">
    <location>
        <begin position="15"/>
        <end position="237"/>
    </location>
</feature>
<organism evidence="4 7">
    <name type="scientific">Candidatus Cryosericum hinesii</name>
    <dbReference type="NCBI Taxonomy" id="2290915"/>
    <lineage>
        <taxon>Bacteria</taxon>
        <taxon>Pseudomonadati</taxon>
        <taxon>Caldisericota/Cryosericota group</taxon>
        <taxon>Candidatus Cryosericota</taxon>
        <taxon>Candidatus Cryosericia</taxon>
        <taxon>Candidatus Cryosericales</taxon>
        <taxon>Candidatus Cryosericaceae</taxon>
        <taxon>Candidatus Cryosericum</taxon>
    </lineage>
</organism>
<evidence type="ECO:0000313" key="4">
    <source>
        <dbReference type="EMBL" id="RIE14457.1"/>
    </source>
</evidence>